<dbReference type="AlphaFoldDB" id="A0A1G2CHS5"/>
<keyword evidence="2" id="KW-0460">Magnesium</keyword>
<dbReference type="EMBL" id="MHKZ01000027">
    <property type="protein sequence ID" value="OGZ00201.1"/>
    <property type="molecule type" value="Genomic_DNA"/>
</dbReference>
<name>A0A1G2CHS5_9BACT</name>
<dbReference type="Proteomes" id="UP000176287">
    <property type="component" value="Unassembled WGS sequence"/>
</dbReference>
<dbReference type="Gene3D" id="3.40.1180.10">
    <property type="entry name" value="Decaprenyl diphosphate synthase-like"/>
    <property type="match status" value="1"/>
</dbReference>
<comment type="cofactor">
    <cofactor evidence="2">
        <name>Mg(2+)</name>
        <dbReference type="ChEBI" id="CHEBI:18420"/>
    </cofactor>
    <text evidence="2">Binds 2 magnesium ions per subunit.</text>
</comment>
<dbReference type="CDD" id="cd00475">
    <property type="entry name" value="Cis_IPPS"/>
    <property type="match status" value="1"/>
</dbReference>
<dbReference type="Pfam" id="PF01255">
    <property type="entry name" value="Prenyltransf"/>
    <property type="match status" value="1"/>
</dbReference>
<feature type="active site" description="Proton acceptor" evidence="2">
    <location>
        <position position="60"/>
    </location>
</feature>
<dbReference type="GO" id="GO:0000287">
    <property type="term" value="F:magnesium ion binding"/>
    <property type="evidence" value="ECO:0007669"/>
    <property type="project" value="UniProtKB-UniRule"/>
</dbReference>
<organism evidence="3 4">
    <name type="scientific">Candidatus Liptonbacteria bacterium RIFCSPLOWO2_01_FULL_45_15</name>
    <dbReference type="NCBI Taxonomy" id="1798649"/>
    <lineage>
        <taxon>Bacteria</taxon>
        <taxon>Candidatus Liptoniibacteriota</taxon>
    </lineage>
</organism>
<dbReference type="SUPFAM" id="SSF64005">
    <property type="entry name" value="Undecaprenyl diphosphate synthase"/>
    <property type="match status" value="1"/>
</dbReference>
<comment type="subunit">
    <text evidence="2">Homodimer.</text>
</comment>
<dbReference type="InterPro" id="IPR001441">
    <property type="entry name" value="UPP_synth-like"/>
</dbReference>
<dbReference type="STRING" id="1798649.A3B13_01730"/>
<dbReference type="HAMAP" id="MF_01139">
    <property type="entry name" value="ISPT"/>
    <property type="match status" value="1"/>
</dbReference>
<comment type="similarity">
    <text evidence="2">Belongs to the UPP synthase family.</text>
</comment>
<reference evidence="3 4" key="1">
    <citation type="journal article" date="2016" name="Nat. Commun.">
        <title>Thousands of microbial genomes shed light on interconnected biogeochemical processes in an aquifer system.</title>
        <authorList>
            <person name="Anantharaman K."/>
            <person name="Brown C.T."/>
            <person name="Hug L.A."/>
            <person name="Sharon I."/>
            <person name="Castelle C.J."/>
            <person name="Probst A.J."/>
            <person name="Thomas B.C."/>
            <person name="Singh A."/>
            <person name="Wilkins M.J."/>
            <person name="Karaoz U."/>
            <person name="Brodie E.L."/>
            <person name="Williams K.H."/>
            <person name="Hubbard S.S."/>
            <person name="Banfield J.F."/>
        </authorList>
    </citation>
    <scope>NUCLEOTIDE SEQUENCE [LARGE SCALE GENOMIC DNA]</scope>
</reference>
<feature type="binding site" evidence="2">
    <location>
        <position position="12"/>
    </location>
    <ligand>
        <name>Mg(2+)</name>
        <dbReference type="ChEBI" id="CHEBI:18420"/>
    </ligand>
</feature>
<feature type="binding site" evidence="2">
    <location>
        <position position="64"/>
    </location>
    <ligand>
        <name>substrate</name>
    </ligand>
</feature>
<comment type="caution">
    <text evidence="2">Lacks conserved residue(s) required for the propagation of feature annotation.</text>
</comment>
<protein>
    <recommendedName>
        <fullName evidence="2">Isoprenyl transferase</fullName>
        <ecNumber evidence="2">2.5.1.-</ecNumber>
    </recommendedName>
</protein>
<evidence type="ECO:0000256" key="1">
    <source>
        <dbReference type="ARBA" id="ARBA00022679"/>
    </source>
</evidence>
<feature type="binding site" evidence="2">
    <location>
        <position position="17"/>
    </location>
    <ligand>
        <name>substrate</name>
    </ligand>
</feature>
<feature type="binding site" evidence="2">
    <location>
        <position position="182"/>
    </location>
    <ligand>
        <name>substrate</name>
    </ligand>
</feature>
<comment type="function">
    <text evidence="2">Catalyzes the condensation of isopentenyl diphosphate (IPP) with allylic pyrophosphates generating different type of terpenoids.</text>
</comment>
<dbReference type="GO" id="GO:0045547">
    <property type="term" value="F:ditrans,polycis-polyprenyl diphosphate synthase [(2E,6E)-farnesyl diphosphate specific] activity"/>
    <property type="evidence" value="ECO:0007669"/>
    <property type="project" value="TreeGrafter"/>
</dbReference>
<accession>A0A1G2CHS5</accession>
<dbReference type="PANTHER" id="PTHR10291">
    <property type="entry name" value="DEHYDRODOLICHYL DIPHOSPHATE SYNTHASE FAMILY MEMBER"/>
    <property type="match status" value="1"/>
</dbReference>
<feature type="binding site" evidence="2">
    <location>
        <begin position="13"/>
        <end position="16"/>
    </location>
    <ligand>
        <name>substrate</name>
    </ligand>
</feature>
<dbReference type="InterPro" id="IPR036424">
    <property type="entry name" value="UPP_synth-like_sf"/>
</dbReference>
<dbReference type="GO" id="GO:0016094">
    <property type="term" value="P:polyprenol biosynthetic process"/>
    <property type="evidence" value="ECO:0007669"/>
    <property type="project" value="TreeGrafter"/>
</dbReference>
<keyword evidence="1 2" id="KW-0808">Transferase</keyword>
<dbReference type="PANTHER" id="PTHR10291:SF0">
    <property type="entry name" value="DEHYDRODOLICHYL DIPHOSPHATE SYNTHASE 2"/>
    <property type="match status" value="1"/>
</dbReference>
<evidence type="ECO:0000256" key="2">
    <source>
        <dbReference type="HAMAP-Rule" id="MF_01139"/>
    </source>
</evidence>
<proteinExistence type="inferred from homology"/>
<feature type="binding site" evidence="2">
    <location>
        <begin position="57"/>
        <end position="59"/>
    </location>
    <ligand>
        <name>substrate</name>
    </ligand>
</feature>
<dbReference type="NCBIfam" id="TIGR00055">
    <property type="entry name" value="uppS"/>
    <property type="match status" value="1"/>
</dbReference>
<evidence type="ECO:0000313" key="3">
    <source>
        <dbReference type="EMBL" id="OGZ00201.1"/>
    </source>
</evidence>
<sequence length="234" mass="27072">MNLPKHVVIIPDGNRRWAKKRGLPSFIGHREGAKTTEKLLLASFDLGIENLTFWGCSVDNVTKRSRVEVKFLMKIFEIYFRKLAKREELHKDEIKVDILGRWREFFPEAAKKAMQSAIDETKKYKKRRLTFLMAYSGLDEMTAAIKKIAELKVKSLKLKVDGNLIKNNLWTKNLPPVDLVIRTGGEPHWSSGLMMWDVANSQLYFTETLFPDFSVAEFKKALENYGGTERRMGK</sequence>
<feature type="binding site" evidence="2">
    <location>
        <position position="29"/>
    </location>
    <ligand>
        <name>substrate</name>
    </ligand>
</feature>
<gene>
    <name evidence="3" type="ORF">A3B13_01730</name>
</gene>
<keyword evidence="2" id="KW-0479">Metal-binding</keyword>
<evidence type="ECO:0000313" key="4">
    <source>
        <dbReference type="Proteomes" id="UP000176287"/>
    </source>
</evidence>
<dbReference type="EC" id="2.5.1.-" evidence="2"/>
<comment type="caution">
    <text evidence="3">The sequence shown here is derived from an EMBL/GenBank/DDBJ whole genome shotgun (WGS) entry which is preliminary data.</text>
</comment>
<feature type="active site" evidence="2">
    <location>
        <position position="12"/>
    </location>
</feature>